<dbReference type="Gene3D" id="3.40.390.10">
    <property type="entry name" value="Collagenase (Catalytic Domain)"/>
    <property type="match status" value="1"/>
</dbReference>
<dbReference type="Pfam" id="PF07589">
    <property type="entry name" value="PEP-CTERM"/>
    <property type="match status" value="1"/>
</dbReference>
<reference evidence="4" key="1">
    <citation type="submission" date="2016-02" db="EMBL/GenBank/DDBJ databases">
        <authorList>
            <person name="Schultz-Johansen M."/>
            <person name="Glaring M.A."/>
            <person name="Bech P.K."/>
            <person name="Stougaard P."/>
        </authorList>
    </citation>
    <scope>NUCLEOTIDE SEQUENCE [LARGE SCALE GENOMIC DNA]</scope>
    <source>
        <strain evidence="4">S66</strain>
    </source>
</reference>
<dbReference type="RefSeq" id="WP_068372572.1">
    <property type="nucleotide sequence ID" value="NZ_LSNE01000003.1"/>
</dbReference>
<dbReference type="InterPro" id="IPR024079">
    <property type="entry name" value="MetalloPept_cat_dom_sf"/>
</dbReference>
<feature type="chain" id="PRO_5007469591" description="Ice-binding protein C-terminal domain-containing protein" evidence="1">
    <location>
        <begin position="22"/>
        <end position="382"/>
    </location>
</feature>
<feature type="signal peptide" evidence="1">
    <location>
        <begin position="1"/>
        <end position="21"/>
    </location>
</feature>
<evidence type="ECO:0000313" key="3">
    <source>
        <dbReference type="EMBL" id="KXI29672.1"/>
    </source>
</evidence>
<dbReference type="SUPFAM" id="SSF55486">
    <property type="entry name" value="Metalloproteases ('zincins'), catalytic domain"/>
    <property type="match status" value="2"/>
</dbReference>
<name>A0A136A371_9ALTE</name>
<comment type="caution">
    <text evidence="3">The sequence shown here is derived from an EMBL/GenBank/DDBJ whole genome shotgun (WGS) entry which is preliminary data.</text>
</comment>
<sequence length="382" mass="40104">MKKTLLAATVAAALVSGYSQAAVINLIDVGGVTGSKAEQGFQIAADYWAKMLTNDATINLNIKFDALPPGVIGSTGSTKSDLLVENWINGVNATKSSSTIDQTAVLPKTTKDFFGFDSIVDGLTAGVDINGFNDNTVTASLDGKIASAVLYQNTSVLKAIGYDAALAGVVDGSMTFSSTFAFDFNPLNGIKAGTFDFIGVAIHEMGHALGFVSGVDYFDLVGFPNGPYAGIYGDFNDTSIFSALDMFRYSAPGTLDLQIGGNPYFSIDGGQTALFGNTFSTGRYNGDGNQASHWKDEPFCGAGLGIMDPTFCYGQMGVISGLDLAAYDAMGWNLSVDALTYGTKSTFQIYAEAVPEPTTWALMLGALGGLVGLNRRKNRQAK</sequence>
<proteinExistence type="predicted"/>
<organism evidence="3 4">
    <name type="scientific">Paraglaciecola hydrolytica</name>
    <dbReference type="NCBI Taxonomy" id="1799789"/>
    <lineage>
        <taxon>Bacteria</taxon>
        <taxon>Pseudomonadati</taxon>
        <taxon>Pseudomonadota</taxon>
        <taxon>Gammaproteobacteria</taxon>
        <taxon>Alteromonadales</taxon>
        <taxon>Alteromonadaceae</taxon>
        <taxon>Paraglaciecola</taxon>
    </lineage>
</organism>
<evidence type="ECO:0000256" key="1">
    <source>
        <dbReference type="SAM" id="SignalP"/>
    </source>
</evidence>
<gene>
    <name evidence="3" type="ORF">AX660_06410</name>
</gene>
<dbReference type="EMBL" id="LSNE01000003">
    <property type="protein sequence ID" value="KXI29672.1"/>
    <property type="molecule type" value="Genomic_DNA"/>
</dbReference>
<dbReference type="GO" id="GO:0008237">
    <property type="term" value="F:metallopeptidase activity"/>
    <property type="evidence" value="ECO:0007669"/>
    <property type="project" value="InterPro"/>
</dbReference>
<dbReference type="NCBIfam" id="NF038122">
    <property type="entry name" value="metallo_LGF"/>
    <property type="match status" value="1"/>
</dbReference>
<keyword evidence="1" id="KW-0732">Signal</keyword>
<dbReference type="STRING" id="1799789.AX660_06410"/>
<dbReference type="Proteomes" id="UP000070299">
    <property type="component" value="Unassembled WGS sequence"/>
</dbReference>
<keyword evidence="4" id="KW-1185">Reference proteome</keyword>
<dbReference type="NCBIfam" id="TIGR02595">
    <property type="entry name" value="PEP_CTERM"/>
    <property type="match status" value="1"/>
</dbReference>
<dbReference type="AlphaFoldDB" id="A0A136A371"/>
<accession>A0A136A371</accession>
<feature type="domain" description="Ice-binding protein C-terminal" evidence="2">
    <location>
        <begin position="353"/>
        <end position="376"/>
    </location>
</feature>
<evidence type="ECO:0000259" key="2">
    <source>
        <dbReference type="Pfam" id="PF07589"/>
    </source>
</evidence>
<evidence type="ECO:0000313" key="4">
    <source>
        <dbReference type="Proteomes" id="UP000070299"/>
    </source>
</evidence>
<dbReference type="OrthoDB" id="8198236at2"/>
<protein>
    <recommendedName>
        <fullName evidence="2">Ice-binding protein C-terminal domain-containing protein</fullName>
    </recommendedName>
</protein>
<dbReference type="InterPro" id="IPR013424">
    <property type="entry name" value="Ice-binding_C"/>
</dbReference>